<feature type="domain" description="DUF2059" evidence="3">
    <location>
        <begin position="109"/>
        <end position="161"/>
    </location>
</feature>
<keyword evidence="5" id="KW-1185">Reference proteome</keyword>
<dbReference type="EMBL" id="SMBU01000008">
    <property type="protein sequence ID" value="TCV00276.1"/>
    <property type="molecule type" value="Genomic_DNA"/>
</dbReference>
<accession>A0A4R3V5S0</accession>
<comment type="caution">
    <text evidence="4">The sequence shown here is derived from an EMBL/GenBank/DDBJ whole genome shotgun (WGS) entry which is preliminary data.</text>
</comment>
<keyword evidence="2" id="KW-0732">Signal</keyword>
<protein>
    <recommendedName>
        <fullName evidence="3">DUF2059 domain-containing protein</fullName>
    </recommendedName>
</protein>
<evidence type="ECO:0000313" key="5">
    <source>
        <dbReference type="Proteomes" id="UP000295110"/>
    </source>
</evidence>
<dbReference type="Proteomes" id="UP000295110">
    <property type="component" value="Unassembled WGS sequence"/>
</dbReference>
<feature type="chain" id="PRO_5020202758" description="DUF2059 domain-containing protein" evidence="2">
    <location>
        <begin position="24"/>
        <end position="195"/>
    </location>
</feature>
<organism evidence="4 5">
    <name type="scientific">Roseateles saccharophilus</name>
    <name type="common">Pseudomonas saccharophila</name>
    <dbReference type="NCBI Taxonomy" id="304"/>
    <lineage>
        <taxon>Bacteria</taxon>
        <taxon>Pseudomonadati</taxon>
        <taxon>Pseudomonadota</taxon>
        <taxon>Betaproteobacteria</taxon>
        <taxon>Burkholderiales</taxon>
        <taxon>Sphaerotilaceae</taxon>
        <taxon>Roseateles</taxon>
    </lineage>
</organism>
<evidence type="ECO:0000256" key="1">
    <source>
        <dbReference type="SAM" id="MobiDB-lite"/>
    </source>
</evidence>
<reference evidence="4 5" key="1">
    <citation type="submission" date="2019-03" db="EMBL/GenBank/DDBJ databases">
        <title>Genomic Encyclopedia of Type Strains, Phase IV (KMG-IV): sequencing the most valuable type-strain genomes for metagenomic binning, comparative biology and taxonomic classification.</title>
        <authorList>
            <person name="Goeker M."/>
        </authorList>
    </citation>
    <scope>NUCLEOTIDE SEQUENCE [LARGE SCALE GENOMIC DNA]</scope>
    <source>
        <strain evidence="4 5">DSM 654</strain>
    </source>
</reference>
<dbReference type="Pfam" id="PF09832">
    <property type="entry name" value="DUF2059"/>
    <property type="match status" value="1"/>
</dbReference>
<evidence type="ECO:0000313" key="4">
    <source>
        <dbReference type="EMBL" id="TCV00276.1"/>
    </source>
</evidence>
<dbReference type="AlphaFoldDB" id="A0A4R3V5S0"/>
<name>A0A4R3V5S0_ROSSA</name>
<evidence type="ECO:0000256" key="2">
    <source>
        <dbReference type="SAM" id="SignalP"/>
    </source>
</evidence>
<proteinExistence type="predicted"/>
<dbReference type="InterPro" id="IPR018637">
    <property type="entry name" value="DUF2059"/>
</dbReference>
<gene>
    <name evidence="4" type="ORF">EV671_100831</name>
</gene>
<feature type="region of interest" description="Disordered" evidence="1">
    <location>
        <begin position="176"/>
        <end position="195"/>
    </location>
</feature>
<sequence length="195" mass="20862">MMSRKLGLALAVSLALAAGTALAEPSPAKKALIDKLVQLQQPQAELLARNIVQQPIGPLMQSAGQALQQVPAEKREATAKAMEAEIKKFVDDNVAYVKDKAARMAPTTTAAFLDERFTEDELKQVLAWFESPVSKKFGQTQMELNKALLDKVLGEAGPTLQDRFKALHASLAKQLGIPAPTASAPKPAAPAPTKK</sequence>
<feature type="signal peptide" evidence="2">
    <location>
        <begin position="1"/>
        <end position="23"/>
    </location>
</feature>
<evidence type="ECO:0000259" key="3">
    <source>
        <dbReference type="Pfam" id="PF09832"/>
    </source>
</evidence>